<evidence type="ECO:0000259" key="2">
    <source>
        <dbReference type="Pfam" id="PF00144"/>
    </source>
</evidence>
<dbReference type="InterPro" id="IPR050491">
    <property type="entry name" value="AmpC-like"/>
</dbReference>
<evidence type="ECO:0000256" key="1">
    <source>
        <dbReference type="SAM" id="SignalP"/>
    </source>
</evidence>
<protein>
    <recommendedName>
        <fullName evidence="2">Beta-lactamase-related domain-containing protein</fullName>
    </recommendedName>
</protein>
<dbReference type="EMBL" id="CAXLJM020000041">
    <property type="protein sequence ID" value="CAL8109668.1"/>
    <property type="molecule type" value="Genomic_DNA"/>
</dbReference>
<evidence type="ECO:0000313" key="3">
    <source>
        <dbReference type="EMBL" id="CAL8109668.1"/>
    </source>
</evidence>
<dbReference type="Pfam" id="PF00144">
    <property type="entry name" value="Beta-lactamase"/>
    <property type="match status" value="1"/>
</dbReference>
<feature type="signal peptide" evidence="1">
    <location>
        <begin position="1"/>
        <end position="28"/>
    </location>
</feature>
<keyword evidence="4" id="KW-1185">Reference proteome</keyword>
<feature type="chain" id="PRO_5045516220" description="Beta-lactamase-related domain-containing protein" evidence="1">
    <location>
        <begin position="29"/>
        <end position="564"/>
    </location>
</feature>
<comment type="caution">
    <text evidence="3">The sequence shown here is derived from an EMBL/GenBank/DDBJ whole genome shotgun (WGS) entry which is preliminary data.</text>
</comment>
<evidence type="ECO:0000313" key="4">
    <source>
        <dbReference type="Proteomes" id="UP001642540"/>
    </source>
</evidence>
<gene>
    <name evidence="3" type="ORF">ODALV1_LOCUS13577</name>
</gene>
<reference evidence="3 4" key="1">
    <citation type="submission" date="2024-08" db="EMBL/GenBank/DDBJ databases">
        <authorList>
            <person name="Cucini C."/>
            <person name="Frati F."/>
        </authorList>
    </citation>
    <scope>NUCLEOTIDE SEQUENCE [LARGE SCALE GENOMIC DNA]</scope>
</reference>
<dbReference type="Proteomes" id="UP001642540">
    <property type="component" value="Unassembled WGS sequence"/>
</dbReference>
<sequence>MAIHVTEIASLFIIGIVFFLSHTQTSLSQGQNIDPEIRSKIDDFIQNTYLPATNTSTLGLAIIQNDGELLYSTGFGYADQEKMIPNGNETQFLIGSITKSFTSTVVIKALIEKFPDLGEKVLDTPIRKLIPLANFTLNDRFRSEHTTFRDLLSHRVCILQDDLTLATEPFDSTEELTYRLRYADEACGFRSEFQYNNYLYAFAGRLIGLISNRSYEDLVQDLLVELGMFNSSFVKNSDDFSNMPYRAQPYYVMDNVSYVFNTELIKRIEVPKAAGGLFSTPNDMARYLRFHLNLGLIDDKQVIPESIMRWMTKPSNALPVSSFKTSEEDRIVTLMAYGLGLVVASYDGWQHVQHSGYFPPYSSFMSLFPEKKIGIFTSSNQSPALIDSGIIHTLVYDLLIGVNDASTKALRHLEYKRKEHMQLIERRDENVAKFLQKYALTEKQDEDIFGNYGSGIAGDVEISERFNDQTNTTGIYMSYGRWGQAWLEHVGGVTYSVTWISDIVQDLYAAGERNSTMHSTINNGILEIFMPVGDTLSFMGRFELGVNLDTLPPIPWAPDSCGPE</sequence>
<dbReference type="InterPro" id="IPR012338">
    <property type="entry name" value="Beta-lactam/transpept-like"/>
</dbReference>
<dbReference type="InterPro" id="IPR001466">
    <property type="entry name" value="Beta-lactam-related"/>
</dbReference>
<organism evidence="3 4">
    <name type="scientific">Orchesella dallaii</name>
    <dbReference type="NCBI Taxonomy" id="48710"/>
    <lineage>
        <taxon>Eukaryota</taxon>
        <taxon>Metazoa</taxon>
        <taxon>Ecdysozoa</taxon>
        <taxon>Arthropoda</taxon>
        <taxon>Hexapoda</taxon>
        <taxon>Collembola</taxon>
        <taxon>Entomobryomorpha</taxon>
        <taxon>Entomobryoidea</taxon>
        <taxon>Orchesellidae</taxon>
        <taxon>Orchesellinae</taxon>
        <taxon>Orchesella</taxon>
    </lineage>
</organism>
<keyword evidence="1" id="KW-0732">Signal</keyword>
<proteinExistence type="predicted"/>
<dbReference type="Gene3D" id="3.40.710.10">
    <property type="entry name" value="DD-peptidase/beta-lactamase superfamily"/>
    <property type="match status" value="1"/>
</dbReference>
<feature type="domain" description="Beta-lactamase-related" evidence="2">
    <location>
        <begin position="60"/>
        <end position="383"/>
    </location>
</feature>
<name>A0ABP1QTD3_9HEXA</name>
<dbReference type="PANTHER" id="PTHR46825:SF15">
    <property type="entry name" value="BETA-LACTAMASE-RELATED DOMAIN-CONTAINING PROTEIN"/>
    <property type="match status" value="1"/>
</dbReference>
<dbReference type="SUPFAM" id="SSF56601">
    <property type="entry name" value="beta-lactamase/transpeptidase-like"/>
    <property type="match status" value="1"/>
</dbReference>
<dbReference type="PANTHER" id="PTHR46825">
    <property type="entry name" value="D-ALANYL-D-ALANINE-CARBOXYPEPTIDASE/ENDOPEPTIDASE AMPH"/>
    <property type="match status" value="1"/>
</dbReference>
<accession>A0ABP1QTD3</accession>